<gene>
    <name evidence="1" type="ORF">OH76DRAFT_1406008</name>
</gene>
<protein>
    <submittedName>
        <fullName evidence="1">Uncharacterized protein</fullName>
    </submittedName>
</protein>
<name>A0A371D4D1_9APHY</name>
<dbReference type="AlphaFoldDB" id="A0A371D4D1"/>
<dbReference type="EMBL" id="KZ857419">
    <property type="protein sequence ID" value="RDX47407.1"/>
    <property type="molecule type" value="Genomic_DNA"/>
</dbReference>
<reference evidence="1 2" key="1">
    <citation type="journal article" date="2018" name="Biotechnol. Biofuels">
        <title>Integrative visual omics of the white-rot fungus Polyporus brumalis exposes the biotechnological potential of its oxidative enzymes for delignifying raw plant biomass.</title>
        <authorList>
            <person name="Miyauchi S."/>
            <person name="Rancon A."/>
            <person name="Drula E."/>
            <person name="Hage H."/>
            <person name="Chaduli D."/>
            <person name="Favel A."/>
            <person name="Grisel S."/>
            <person name="Henrissat B."/>
            <person name="Herpoel-Gimbert I."/>
            <person name="Ruiz-Duenas F.J."/>
            <person name="Chevret D."/>
            <person name="Hainaut M."/>
            <person name="Lin J."/>
            <person name="Wang M."/>
            <person name="Pangilinan J."/>
            <person name="Lipzen A."/>
            <person name="Lesage-Meessen L."/>
            <person name="Navarro D."/>
            <person name="Riley R."/>
            <person name="Grigoriev I.V."/>
            <person name="Zhou S."/>
            <person name="Raouche S."/>
            <person name="Rosso M.N."/>
        </authorList>
    </citation>
    <scope>NUCLEOTIDE SEQUENCE [LARGE SCALE GENOMIC DNA]</scope>
    <source>
        <strain evidence="1 2">BRFM 1820</strain>
    </source>
</reference>
<evidence type="ECO:0000313" key="1">
    <source>
        <dbReference type="EMBL" id="RDX47407.1"/>
    </source>
</evidence>
<accession>A0A371D4D1</accession>
<dbReference type="Gene3D" id="3.80.10.10">
    <property type="entry name" value="Ribonuclease Inhibitor"/>
    <property type="match status" value="1"/>
</dbReference>
<dbReference type="Proteomes" id="UP000256964">
    <property type="component" value="Unassembled WGS sequence"/>
</dbReference>
<dbReference type="InterPro" id="IPR032675">
    <property type="entry name" value="LRR_dom_sf"/>
</dbReference>
<keyword evidence="2" id="KW-1185">Reference proteome</keyword>
<dbReference type="OrthoDB" id="2751943at2759"/>
<evidence type="ECO:0000313" key="2">
    <source>
        <dbReference type="Proteomes" id="UP000256964"/>
    </source>
</evidence>
<sequence>MSPGYDGLSISDSTSILPAADRAALARLSAAEVHSWTTAKADEYRKCILALVAIGNAAAPIHRLSSEVLSRILAQSWHNRNSLRLAHVCRRWRSVILATPEFWVNAIDGDDLTLTAGRPRVRALHGYIDALLKRSGNRPIEPRFKQFDKALHKSLAPHLWRIRSLTVRGLHKVIDILDLIRVLQNGPMPVLEKLVIGHEPERCDCRRGTCQGESDGDCFGVARDAMLPAAVPRLRHVDVPAFTFEQLAVPSLEHVHLRKDVSDTFHGNPSIFRGQLLSLLKRCPGVVTLELSSVLLWTGADDGLPLQDEVALPALRTLRIEDYDVEVVRVFRGLRCSPLHIHVTERDSCTGQEAWLGWDLADAALSTVDRVDMTFRPCNAVIRCYVAGEERLSSLSWRGVSAFVGIFHKPLVTELDLSYFVIQSAPGECRSLLRDFVHLRRLTIRGQGVWQVLADLLPPSSNPVQEDVACRHLEKLVLGSHSYQDPLWDALSGRSTVAPKSFDGFRRRCSQIGTTLAALARFGLRLTNLELYESNTTDRSGLSSCRVLDMTPVLLSAVESGLQPLQELVERPVVFSGFRLESKRNGQYY</sequence>
<organism evidence="1 2">
    <name type="scientific">Lentinus brumalis</name>
    <dbReference type="NCBI Taxonomy" id="2498619"/>
    <lineage>
        <taxon>Eukaryota</taxon>
        <taxon>Fungi</taxon>
        <taxon>Dikarya</taxon>
        <taxon>Basidiomycota</taxon>
        <taxon>Agaricomycotina</taxon>
        <taxon>Agaricomycetes</taxon>
        <taxon>Polyporales</taxon>
        <taxon>Polyporaceae</taxon>
        <taxon>Lentinus</taxon>
    </lineage>
</organism>
<proteinExistence type="predicted"/>
<dbReference type="Gene3D" id="1.20.1280.50">
    <property type="match status" value="1"/>
</dbReference>
<dbReference type="STRING" id="139420.A0A371D4D1"/>